<organism evidence="1 2">
    <name type="scientific">Porites lobata</name>
    <dbReference type="NCBI Taxonomy" id="104759"/>
    <lineage>
        <taxon>Eukaryota</taxon>
        <taxon>Metazoa</taxon>
        <taxon>Cnidaria</taxon>
        <taxon>Anthozoa</taxon>
        <taxon>Hexacorallia</taxon>
        <taxon>Scleractinia</taxon>
        <taxon>Fungiina</taxon>
        <taxon>Poritidae</taxon>
        <taxon>Porites</taxon>
    </lineage>
</organism>
<accession>A0ABN8NW10</accession>
<evidence type="ECO:0000313" key="1">
    <source>
        <dbReference type="EMBL" id="CAH3124327.1"/>
    </source>
</evidence>
<protein>
    <submittedName>
        <fullName evidence="1">Uncharacterized protein</fullName>
    </submittedName>
</protein>
<dbReference type="EMBL" id="CALNXK010000039">
    <property type="protein sequence ID" value="CAH3124327.1"/>
    <property type="molecule type" value="Genomic_DNA"/>
</dbReference>
<reference evidence="1 2" key="1">
    <citation type="submission" date="2022-05" db="EMBL/GenBank/DDBJ databases">
        <authorList>
            <consortium name="Genoscope - CEA"/>
            <person name="William W."/>
        </authorList>
    </citation>
    <scope>NUCLEOTIDE SEQUENCE [LARGE SCALE GENOMIC DNA]</scope>
</reference>
<name>A0ABN8NW10_9CNID</name>
<proteinExistence type="predicted"/>
<evidence type="ECO:0000313" key="2">
    <source>
        <dbReference type="Proteomes" id="UP001159405"/>
    </source>
</evidence>
<dbReference type="Proteomes" id="UP001159405">
    <property type="component" value="Unassembled WGS sequence"/>
</dbReference>
<gene>
    <name evidence="1" type="ORF">PLOB_00030521</name>
</gene>
<sequence>LKASCLTNFPPLREELKRHNDESINSAVTKIRLENSARHSFKSKGNEEQYNHQEKVATHFDSAIESLHSGKLVEVRNVLGEGKNLDTSGGAAIIQETLPLQAATHATLGNASWYSYHRSQQLC</sequence>
<comment type="caution">
    <text evidence="1">The sequence shown here is derived from an EMBL/GenBank/DDBJ whole genome shotgun (WGS) entry which is preliminary data.</text>
</comment>
<feature type="non-terminal residue" evidence="1">
    <location>
        <position position="1"/>
    </location>
</feature>
<feature type="non-terminal residue" evidence="1">
    <location>
        <position position="123"/>
    </location>
</feature>
<keyword evidence="2" id="KW-1185">Reference proteome</keyword>